<evidence type="ECO:0008006" key="3">
    <source>
        <dbReference type="Google" id="ProtNLM"/>
    </source>
</evidence>
<dbReference type="Proteomes" id="UP001345963">
    <property type="component" value="Unassembled WGS sequence"/>
</dbReference>
<accession>A0ABU7C489</accession>
<evidence type="ECO:0000313" key="1">
    <source>
        <dbReference type="EMBL" id="MED6257721.1"/>
    </source>
</evidence>
<name>A0ABU7C489_9TELE</name>
<evidence type="ECO:0000313" key="2">
    <source>
        <dbReference type="Proteomes" id="UP001345963"/>
    </source>
</evidence>
<gene>
    <name evidence="1" type="ORF">ATANTOWER_030271</name>
</gene>
<keyword evidence="2" id="KW-1185">Reference proteome</keyword>
<protein>
    <recommendedName>
        <fullName evidence="3">dUTPase-like domain-containing protein</fullName>
    </recommendedName>
</protein>
<sequence length="118" mass="13412">MRFSKITRAMDKRYNVHTNSPYIARLGRQAVIIPKSKVIEVECGHPRKETVCGSQLVLQPNQETPWPEGLIIREQLIQIPCQDKGKIAVTVENLTDHDITLCGRTTLGWLYNVDQVSL</sequence>
<reference evidence="1 2" key="1">
    <citation type="submission" date="2021-07" db="EMBL/GenBank/DDBJ databases">
        <authorList>
            <person name="Palmer J.M."/>
        </authorList>
    </citation>
    <scope>NUCLEOTIDE SEQUENCE [LARGE SCALE GENOMIC DNA]</scope>
    <source>
        <strain evidence="1 2">AT_MEX2019</strain>
        <tissue evidence="1">Muscle</tissue>
    </source>
</reference>
<organism evidence="1 2">
    <name type="scientific">Ataeniobius toweri</name>
    <dbReference type="NCBI Taxonomy" id="208326"/>
    <lineage>
        <taxon>Eukaryota</taxon>
        <taxon>Metazoa</taxon>
        <taxon>Chordata</taxon>
        <taxon>Craniata</taxon>
        <taxon>Vertebrata</taxon>
        <taxon>Euteleostomi</taxon>
        <taxon>Actinopterygii</taxon>
        <taxon>Neopterygii</taxon>
        <taxon>Teleostei</taxon>
        <taxon>Neoteleostei</taxon>
        <taxon>Acanthomorphata</taxon>
        <taxon>Ovalentaria</taxon>
        <taxon>Atherinomorphae</taxon>
        <taxon>Cyprinodontiformes</taxon>
        <taxon>Goodeidae</taxon>
        <taxon>Ataeniobius</taxon>
    </lineage>
</organism>
<proteinExistence type="predicted"/>
<dbReference type="EMBL" id="JAHUTI010079485">
    <property type="protein sequence ID" value="MED6257721.1"/>
    <property type="molecule type" value="Genomic_DNA"/>
</dbReference>
<comment type="caution">
    <text evidence="1">The sequence shown here is derived from an EMBL/GenBank/DDBJ whole genome shotgun (WGS) entry which is preliminary data.</text>
</comment>